<name>A0ABW2XU86_9ACTN</name>
<evidence type="ECO:0000256" key="1">
    <source>
        <dbReference type="SAM" id="MobiDB-lite"/>
    </source>
</evidence>
<feature type="compositionally biased region" description="Basic and acidic residues" evidence="1">
    <location>
        <begin position="71"/>
        <end position="80"/>
    </location>
</feature>
<sequence length="138" mass="13949">MPCFRCGARQTDPVRGASPWKRGVRADHQVLVCPDCQAACDWAADLDRCSACGSAALVCRLGEIECRDCGHTRDAVRDDPPPADLVRSRTAPGGGPPGGGSGAGPGGASGDRGPSGDGGLSEEVAAALNRVLKRGPVG</sequence>
<dbReference type="RefSeq" id="WP_131761102.1">
    <property type="nucleotide sequence ID" value="NZ_CAACUY010000146.1"/>
</dbReference>
<protein>
    <submittedName>
        <fullName evidence="2">Uncharacterized protein</fullName>
    </submittedName>
</protein>
<dbReference type="EMBL" id="JBHTGP010000015">
    <property type="protein sequence ID" value="MFD0689038.1"/>
    <property type="molecule type" value="Genomic_DNA"/>
</dbReference>
<evidence type="ECO:0000313" key="3">
    <source>
        <dbReference type="Proteomes" id="UP001597063"/>
    </source>
</evidence>
<gene>
    <name evidence="2" type="ORF">ACFQZM_31425</name>
</gene>
<proteinExistence type="predicted"/>
<evidence type="ECO:0000313" key="2">
    <source>
        <dbReference type="EMBL" id="MFD0689038.1"/>
    </source>
</evidence>
<organism evidence="2 3">
    <name type="scientific">Actinomadura fibrosa</name>
    <dbReference type="NCBI Taxonomy" id="111802"/>
    <lineage>
        <taxon>Bacteria</taxon>
        <taxon>Bacillati</taxon>
        <taxon>Actinomycetota</taxon>
        <taxon>Actinomycetes</taxon>
        <taxon>Streptosporangiales</taxon>
        <taxon>Thermomonosporaceae</taxon>
        <taxon>Actinomadura</taxon>
    </lineage>
</organism>
<comment type="caution">
    <text evidence="2">The sequence shown here is derived from an EMBL/GenBank/DDBJ whole genome shotgun (WGS) entry which is preliminary data.</text>
</comment>
<feature type="region of interest" description="Disordered" evidence="1">
    <location>
        <begin position="71"/>
        <end position="123"/>
    </location>
</feature>
<accession>A0ABW2XU86</accession>
<feature type="compositionally biased region" description="Gly residues" evidence="1">
    <location>
        <begin position="92"/>
        <end position="119"/>
    </location>
</feature>
<reference evidence="3" key="1">
    <citation type="journal article" date="2019" name="Int. J. Syst. Evol. Microbiol.">
        <title>The Global Catalogue of Microorganisms (GCM) 10K type strain sequencing project: providing services to taxonomists for standard genome sequencing and annotation.</title>
        <authorList>
            <consortium name="The Broad Institute Genomics Platform"/>
            <consortium name="The Broad Institute Genome Sequencing Center for Infectious Disease"/>
            <person name="Wu L."/>
            <person name="Ma J."/>
        </authorList>
    </citation>
    <scope>NUCLEOTIDE SEQUENCE [LARGE SCALE GENOMIC DNA]</scope>
    <source>
        <strain evidence="3">JCM 9371</strain>
    </source>
</reference>
<dbReference type="Proteomes" id="UP001597063">
    <property type="component" value="Unassembled WGS sequence"/>
</dbReference>
<keyword evidence="3" id="KW-1185">Reference proteome</keyword>